<dbReference type="AlphaFoldDB" id="A0A4V2WMK2"/>
<protein>
    <recommendedName>
        <fullName evidence="3">DUF2004 domain-containing protein</fullName>
    </recommendedName>
</protein>
<gene>
    <name evidence="1" type="ORF">E0486_11590</name>
</gene>
<evidence type="ECO:0008006" key="3">
    <source>
        <dbReference type="Google" id="ProtNLM"/>
    </source>
</evidence>
<evidence type="ECO:0000313" key="1">
    <source>
        <dbReference type="EMBL" id="TCZ70192.1"/>
    </source>
</evidence>
<dbReference type="EMBL" id="SKFH01000017">
    <property type="protein sequence ID" value="TCZ70192.1"/>
    <property type="molecule type" value="Genomic_DNA"/>
</dbReference>
<proteinExistence type="predicted"/>
<keyword evidence="2" id="KW-1185">Reference proteome</keyword>
<dbReference type="Proteomes" id="UP000295164">
    <property type="component" value="Unassembled WGS sequence"/>
</dbReference>
<dbReference type="OrthoDB" id="1431262at2"/>
<name>A0A4V2WMK2_9BACT</name>
<comment type="caution">
    <text evidence="1">The sequence shown here is derived from an EMBL/GenBank/DDBJ whole genome shotgun (WGS) entry which is preliminary data.</text>
</comment>
<accession>A0A4V2WMK2</accession>
<sequence>MALFGHFKQKPLFNDPFFGALRYYEAASGNFYSGTRDFAPLGRPVEILIEADESGPSEEQREFFRSVERDYALLKEKARPFIEDEFRNWREDYVLQDFDGEFSLAHLRIPRPAPLPRRWDLAFHTSAHDLDHHITIEFEEWEATGILIDG</sequence>
<reference evidence="1 2" key="1">
    <citation type="submission" date="2019-03" db="EMBL/GenBank/DDBJ databases">
        <authorList>
            <person name="Kim M.K.M."/>
        </authorList>
    </citation>
    <scope>NUCLEOTIDE SEQUENCE [LARGE SCALE GENOMIC DNA]</scope>
    <source>
        <strain evidence="1 2">17J68-15</strain>
    </source>
</reference>
<dbReference type="RefSeq" id="WP_131852339.1">
    <property type="nucleotide sequence ID" value="NZ_SKFH01000017.1"/>
</dbReference>
<organism evidence="1 2">
    <name type="scientific">Flaviaesturariibacter aridisoli</name>
    <dbReference type="NCBI Taxonomy" id="2545761"/>
    <lineage>
        <taxon>Bacteria</taxon>
        <taxon>Pseudomonadati</taxon>
        <taxon>Bacteroidota</taxon>
        <taxon>Chitinophagia</taxon>
        <taxon>Chitinophagales</taxon>
        <taxon>Chitinophagaceae</taxon>
        <taxon>Flaviaestuariibacter</taxon>
    </lineage>
</organism>
<evidence type="ECO:0000313" key="2">
    <source>
        <dbReference type="Proteomes" id="UP000295164"/>
    </source>
</evidence>